<dbReference type="EMBL" id="BJWL01000159">
    <property type="protein sequence ID" value="GFS32218.1"/>
    <property type="molecule type" value="Genomic_DNA"/>
</dbReference>
<protein>
    <submittedName>
        <fullName evidence="1">Glycogen/starch synthases, ADP-glucose type</fullName>
    </submittedName>
</protein>
<dbReference type="AlphaFoldDB" id="A0A7J0DE31"/>
<dbReference type="GO" id="GO:0019252">
    <property type="term" value="P:starch biosynthetic process"/>
    <property type="evidence" value="ECO:0007669"/>
    <property type="project" value="UniProtKB-UniPathway"/>
</dbReference>
<name>A0A7J0DE31_9ERIC</name>
<proteinExistence type="predicted"/>
<sequence length="69" mass="7342">MIKPKYQGDVCGSLPIVLAALEHRVMVLSPRHLHGGPSDKNFASASEVGSSIKVYCSGGAKEVAFFPRV</sequence>
<dbReference type="UniPathway" id="UPA00152"/>
<comment type="caution">
    <text evidence="1">The sequence shown here is derived from an EMBL/GenBank/DDBJ whole genome shotgun (WGS) entry which is preliminary data.</text>
</comment>
<keyword evidence="2" id="KW-1185">Reference proteome</keyword>
<organism evidence="1 2">
    <name type="scientific">Actinidia rufa</name>
    <dbReference type="NCBI Taxonomy" id="165716"/>
    <lineage>
        <taxon>Eukaryota</taxon>
        <taxon>Viridiplantae</taxon>
        <taxon>Streptophyta</taxon>
        <taxon>Embryophyta</taxon>
        <taxon>Tracheophyta</taxon>
        <taxon>Spermatophyta</taxon>
        <taxon>Magnoliopsida</taxon>
        <taxon>eudicotyledons</taxon>
        <taxon>Gunneridae</taxon>
        <taxon>Pentapetalae</taxon>
        <taxon>asterids</taxon>
        <taxon>Ericales</taxon>
        <taxon>Actinidiaceae</taxon>
        <taxon>Actinidia</taxon>
    </lineage>
</organism>
<gene>
    <name evidence="1" type="ORF">Acr_00g0021450</name>
</gene>
<evidence type="ECO:0000313" key="2">
    <source>
        <dbReference type="Proteomes" id="UP000585474"/>
    </source>
</evidence>
<evidence type="ECO:0000313" key="1">
    <source>
        <dbReference type="EMBL" id="GFS32218.1"/>
    </source>
</evidence>
<dbReference type="Proteomes" id="UP000585474">
    <property type="component" value="Unassembled WGS sequence"/>
</dbReference>
<accession>A0A7J0DE31</accession>
<dbReference type="OrthoDB" id="1735400at2759"/>
<dbReference type="Gene3D" id="3.40.50.2000">
    <property type="entry name" value="Glycogen Phosphorylase B"/>
    <property type="match status" value="1"/>
</dbReference>
<reference evidence="2" key="1">
    <citation type="submission" date="2019-07" db="EMBL/GenBank/DDBJ databases">
        <title>De Novo Assembly of kiwifruit Actinidia rufa.</title>
        <authorList>
            <person name="Sugita-Konishi S."/>
            <person name="Sato K."/>
            <person name="Mori E."/>
            <person name="Abe Y."/>
            <person name="Kisaki G."/>
            <person name="Hamano K."/>
            <person name="Suezawa K."/>
            <person name="Otani M."/>
            <person name="Fukuda T."/>
            <person name="Manabe T."/>
            <person name="Gomi K."/>
            <person name="Tabuchi M."/>
            <person name="Akimitsu K."/>
            <person name="Kataoka I."/>
        </authorList>
    </citation>
    <scope>NUCLEOTIDE SEQUENCE [LARGE SCALE GENOMIC DNA]</scope>
    <source>
        <strain evidence="2">cv. Fuchu</strain>
    </source>
</reference>